<evidence type="ECO:0000256" key="1">
    <source>
        <dbReference type="ARBA" id="ARBA00006865"/>
    </source>
</evidence>
<dbReference type="InterPro" id="IPR050546">
    <property type="entry name" value="Glycosyl_Hydrlase_16"/>
</dbReference>
<dbReference type="PANTHER" id="PTHR10963">
    <property type="entry name" value="GLYCOSYL HYDROLASE-RELATED"/>
    <property type="match status" value="1"/>
</dbReference>
<name>A0A3E5BC60_9BACE</name>
<proteinExistence type="inferred from homology"/>
<dbReference type="Gene3D" id="2.60.120.200">
    <property type="match status" value="1"/>
</dbReference>
<comment type="similarity">
    <text evidence="1">Belongs to the glycosyl hydrolase 16 family.</text>
</comment>
<dbReference type="CDD" id="cd14948">
    <property type="entry name" value="BACON"/>
    <property type="match status" value="2"/>
</dbReference>
<dbReference type="InterPro" id="IPR000757">
    <property type="entry name" value="Beta-glucanase-like"/>
</dbReference>
<sequence>MKYNYILSLLFLALIACGNSDNDPQPDNVTLTCSPEKVEAGAAEGEYTLNVTCNSGEWTAFASDDCSFWVTAKVLDSSLTKGQVIVSVKANKETTNRNGSVVVKSGTKRIMIPVTQEAPMSVSQREIYSNSSGENITLSVVATGDWSVKSNDSWIKAEKTDSKTVTVKTEPNDNKTSRNGTLDIVSGIEKITISVTQESAEDRDINTPEGYRLVWHDEFNEGTTLGSDWTHEVQKPGWVNNELQEYVNGSAGGKRVTELVDGKLSINCFKGSDDKIYSGRVYAKVNEGWLYGYFEARIMLPKGKGTWPAFWMMPVNNNYSTNPWPGCGEIDIMEEVGADPNIVSSSIHCAAYNHTINTQKTASRNIGTAESEYHVYACEWTPDYLKFFVDGTELMTFRNEGTGKNVWPFTYNFYPILNLAWGGDWGGYKGVDESALPITMKVDYVRVFQKK</sequence>
<dbReference type="EMBL" id="QSUL01000007">
    <property type="protein sequence ID" value="RGN35197.1"/>
    <property type="molecule type" value="Genomic_DNA"/>
</dbReference>
<dbReference type="PANTHER" id="PTHR10963:SF55">
    <property type="entry name" value="GLYCOSIDE HYDROLASE FAMILY 16 PROTEIN"/>
    <property type="match status" value="1"/>
</dbReference>
<dbReference type="Proteomes" id="UP000260983">
    <property type="component" value="Unassembled WGS sequence"/>
</dbReference>
<dbReference type="CDD" id="cd08023">
    <property type="entry name" value="GH16_laminarinase_like"/>
    <property type="match status" value="1"/>
</dbReference>
<dbReference type="GO" id="GO:0004553">
    <property type="term" value="F:hydrolase activity, hydrolyzing O-glycosyl compounds"/>
    <property type="evidence" value="ECO:0007669"/>
    <property type="project" value="InterPro"/>
</dbReference>
<dbReference type="InterPro" id="IPR024361">
    <property type="entry name" value="BACON"/>
</dbReference>
<organism evidence="4 5">
    <name type="scientific">Bacteroides oleiciplenus</name>
    <dbReference type="NCBI Taxonomy" id="626931"/>
    <lineage>
        <taxon>Bacteria</taxon>
        <taxon>Pseudomonadati</taxon>
        <taxon>Bacteroidota</taxon>
        <taxon>Bacteroidia</taxon>
        <taxon>Bacteroidales</taxon>
        <taxon>Bacteroidaceae</taxon>
        <taxon>Bacteroides</taxon>
    </lineage>
</organism>
<reference evidence="4 5" key="1">
    <citation type="submission" date="2018-08" db="EMBL/GenBank/DDBJ databases">
        <title>A genome reference for cultivated species of the human gut microbiota.</title>
        <authorList>
            <person name="Zou Y."/>
            <person name="Xue W."/>
            <person name="Luo G."/>
        </authorList>
    </citation>
    <scope>NUCLEOTIDE SEQUENCE [LARGE SCALE GENOMIC DNA]</scope>
    <source>
        <strain evidence="4 5">OM05-15BH</strain>
    </source>
</reference>
<dbReference type="InterPro" id="IPR013783">
    <property type="entry name" value="Ig-like_fold"/>
</dbReference>
<dbReference type="GO" id="GO:0005975">
    <property type="term" value="P:carbohydrate metabolic process"/>
    <property type="evidence" value="ECO:0007669"/>
    <property type="project" value="InterPro"/>
</dbReference>
<feature type="signal peptide" evidence="2">
    <location>
        <begin position="1"/>
        <end position="22"/>
    </location>
</feature>
<evidence type="ECO:0000313" key="5">
    <source>
        <dbReference type="Proteomes" id="UP000260983"/>
    </source>
</evidence>
<feature type="chain" id="PRO_5017563832" evidence="2">
    <location>
        <begin position="23"/>
        <end position="451"/>
    </location>
</feature>
<feature type="domain" description="GH16" evidence="3">
    <location>
        <begin position="201"/>
        <end position="451"/>
    </location>
</feature>
<dbReference type="SUPFAM" id="SSF49899">
    <property type="entry name" value="Concanavalin A-like lectins/glucanases"/>
    <property type="match status" value="1"/>
</dbReference>
<protein>
    <submittedName>
        <fullName evidence="4">Beta-glucanase</fullName>
    </submittedName>
</protein>
<dbReference type="AlphaFoldDB" id="A0A3E5BC60"/>
<keyword evidence="2" id="KW-0732">Signal</keyword>
<evidence type="ECO:0000256" key="2">
    <source>
        <dbReference type="SAM" id="SignalP"/>
    </source>
</evidence>
<evidence type="ECO:0000313" key="4">
    <source>
        <dbReference type="EMBL" id="RGN35197.1"/>
    </source>
</evidence>
<accession>A0A3E5BC60</accession>
<dbReference type="Pfam" id="PF00722">
    <property type="entry name" value="Glyco_hydro_16"/>
    <property type="match status" value="1"/>
</dbReference>
<dbReference type="PROSITE" id="PS51762">
    <property type="entry name" value="GH16_2"/>
    <property type="match status" value="1"/>
</dbReference>
<gene>
    <name evidence="4" type="ORF">DXB65_11200</name>
</gene>
<dbReference type="PROSITE" id="PS51257">
    <property type="entry name" value="PROKAR_LIPOPROTEIN"/>
    <property type="match status" value="1"/>
</dbReference>
<dbReference type="InterPro" id="IPR013320">
    <property type="entry name" value="ConA-like_dom_sf"/>
</dbReference>
<comment type="caution">
    <text evidence="4">The sequence shown here is derived from an EMBL/GenBank/DDBJ whole genome shotgun (WGS) entry which is preliminary data.</text>
</comment>
<dbReference type="RefSeq" id="WP_009128985.1">
    <property type="nucleotide sequence ID" value="NZ_CABKRN010000001.1"/>
</dbReference>
<evidence type="ECO:0000259" key="3">
    <source>
        <dbReference type="PROSITE" id="PS51762"/>
    </source>
</evidence>
<dbReference type="Gene3D" id="2.60.40.10">
    <property type="entry name" value="Immunoglobulins"/>
    <property type="match status" value="2"/>
</dbReference>
<dbReference type="Pfam" id="PF13004">
    <property type="entry name" value="BACON"/>
    <property type="match status" value="2"/>
</dbReference>